<evidence type="ECO:0000256" key="1">
    <source>
        <dbReference type="ARBA" id="ARBA00022604"/>
    </source>
</evidence>
<dbReference type="Gene3D" id="3.30.505.10">
    <property type="entry name" value="SH2 domain"/>
    <property type="match status" value="1"/>
</dbReference>
<evidence type="ECO:0000259" key="7">
    <source>
        <dbReference type="PROSITE" id="PS50225"/>
    </source>
</evidence>
<dbReference type="SUPFAM" id="SSF55550">
    <property type="entry name" value="SH2 domain"/>
    <property type="match status" value="1"/>
</dbReference>
<dbReference type="SUPFAM" id="SSF158235">
    <property type="entry name" value="SOCS box-like"/>
    <property type="match status" value="1"/>
</dbReference>
<feature type="domain" description="SOCS box" evidence="7">
    <location>
        <begin position="287"/>
        <end position="338"/>
    </location>
</feature>
<evidence type="ECO:0000256" key="5">
    <source>
        <dbReference type="PROSITE-ProRule" id="PRU00191"/>
    </source>
</evidence>
<gene>
    <name evidence="8" type="ORF">g.18201</name>
</gene>
<evidence type="ECO:0000256" key="2">
    <source>
        <dbReference type="ARBA" id="ARBA00022700"/>
    </source>
</evidence>
<evidence type="ECO:0000256" key="4">
    <source>
        <dbReference type="ARBA" id="ARBA00022999"/>
    </source>
</evidence>
<keyword evidence="3" id="KW-0833">Ubl conjugation pathway</keyword>
<dbReference type="InterPro" id="IPR000980">
    <property type="entry name" value="SH2"/>
</dbReference>
<dbReference type="GO" id="GO:0009968">
    <property type="term" value="P:negative regulation of signal transduction"/>
    <property type="evidence" value="ECO:0007669"/>
    <property type="project" value="UniProtKB-KW"/>
</dbReference>
<dbReference type="GO" id="GO:0046935">
    <property type="term" value="F:1-phosphatidylinositol-3-kinase regulator activity"/>
    <property type="evidence" value="ECO:0007669"/>
    <property type="project" value="TreeGrafter"/>
</dbReference>
<dbReference type="GO" id="GO:0035556">
    <property type="term" value="P:intracellular signal transduction"/>
    <property type="evidence" value="ECO:0007669"/>
    <property type="project" value="InterPro"/>
</dbReference>
<dbReference type="InterPro" id="IPR036036">
    <property type="entry name" value="SOCS_box-like_dom_sf"/>
</dbReference>
<evidence type="ECO:0000313" key="8">
    <source>
        <dbReference type="EMBL" id="JAT21228.1"/>
    </source>
</evidence>
<dbReference type="PANTHER" id="PTHR10155">
    <property type="entry name" value="PHOSPHATIDYLINOSITOL 3-KINASE REGULATORY SUBUNIT"/>
    <property type="match status" value="1"/>
</dbReference>
<dbReference type="CDD" id="cd09923">
    <property type="entry name" value="SH2_SOCS_family"/>
    <property type="match status" value="1"/>
</dbReference>
<dbReference type="InterPro" id="IPR001496">
    <property type="entry name" value="SOCS_box"/>
</dbReference>
<dbReference type="GO" id="GO:0005942">
    <property type="term" value="C:phosphatidylinositol 3-kinase complex"/>
    <property type="evidence" value="ECO:0007669"/>
    <property type="project" value="TreeGrafter"/>
</dbReference>
<dbReference type="SMART" id="SM00969">
    <property type="entry name" value="SOCS_box"/>
    <property type="match status" value="1"/>
</dbReference>
<feature type="non-terminal residue" evidence="8">
    <location>
        <position position="1"/>
    </location>
</feature>
<name>A0A1B6LC24_9HEMI</name>
<proteinExistence type="predicted"/>
<evidence type="ECO:0000259" key="6">
    <source>
        <dbReference type="PROSITE" id="PS50001"/>
    </source>
</evidence>
<keyword evidence="1" id="KW-0341">Growth regulation</keyword>
<dbReference type="GO" id="GO:0046854">
    <property type="term" value="P:phosphatidylinositol phosphate biosynthetic process"/>
    <property type="evidence" value="ECO:0007669"/>
    <property type="project" value="TreeGrafter"/>
</dbReference>
<dbReference type="PROSITE" id="PS50001">
    <property type="entry name" value="SH2"/>
    <property type="match status" value="1"/>
</dbReference>
<keyword evidence="4 5" id="KW-0727">SH2 domain</keyword>
<accession>A0A1B6LC24</accession>
<dbReference type="AlphaFoldDB" id="A0A1B6LC24"/>
<keyword evidence="2" id="KW-0734">Signal transduction inhibitor</keyword>
<dbReference type="InterPro" id="IPR036860">
    <property type="entry name" value="SH2_dom_sf"/>
</dbReference>
<reference evidence="8" key="1">
    <citation type="submission" date="2015-11" db="EMBL/GenBank/DDBJ databases">
        <title>De novo transcriptome assembly of four potential Pierce s Disease insect vectors from Arizona vineyards.</title>
        <authorList>
            <person name="Tassone E.E."/>
        </authorList>
    </citation>
    <scope>NUCLEOTIDE SEQUENCE</scope>
</reference>
<organism evidence="8">
    <name type="scientific">Graphocephala atropunctata</name>
    <dbReference type="NCBI Taxonomy" id="36148"/>
    <lineage>
        <taxon>Eukaryota</taxon>
        <taxon>Metazoa</taxon>
        <taxon>Ecdysozoa</taxon>
        <taxon>Arthropoda</taxon>
        <taxon>Hexapoda</taxon>
        <taxon>Insecta</taxon>
        <taxon>Pterygota</taxon>
        <taxon>Neoptera</taxon>
        <taxon>Paraneoptera</taxon>
        <taxon>Hemiptera</taxon>
        <taxon>Auchenorrhyncha</taxon>
        <taxon>Membracoidea</taxon>
        <taxon>Cicadellidae</taxon>
        <taxon>Cicadellinae</taxon>
        <taxon>Cicadellini</taxon>
        <taxon>Graphocephala</taxon>
    </lineage>
</organism>
<sequence length="339" mass="37371">FSAVLFGSKPNLQFVFGLPFLLCDMAAVDFMFSVQPYPGGDMLLTTCPKCQHNFPLPSPCCQDPLVVSATLHLPSTSAPATCTMTVSTRRVQVGMTGGGIVQDSSGDSIILQKGIKTSTSSGGKLTVNLPQSPEPSPSIPIAFVIPTVPSRWSFPPPETDLERLSSTMKALRSSGWYYEGLSWQESAALLMPTSPGTFLVRDSSDPRFLFSLSVQTDRGPTSVRLHYHEGNFRLDAAPKLVPVMPVFQCVVRLVEYYVSVTSRKCDRSKSKEQVWIDCSGQTYSSILLTKPLFQKGRMPSLQHLARLSINRLGQTGYLVPTYELPETLHRYLAEYPYSQ</sequence>
<dbReference type="EMBL" id="GEBQ01018749">
    <property type="protein sequence ID" value="JAT21228.1"/>
    <property type="molecule type" value="Transcribed_RNA"/>
</dbReference>
<evidence type="ECO:0000256" key="3">
    <source>
        <dbReference type="ARBA" id="ARBA00022786"/>
    </source>
</evidence>
<feature type="domain" description="SH2" evidence="6">
    <location>
        <begin position="176"/>
        <end position="292"/>
    </location>
</feature>
<dbReference type="Pfam" id="PF00017">
    <property type="entry name" value="SH2"/>
    <property type="match status" value="1"/>
</dbReference>
<dbReference type="PANTHER" id="PTHR10155:SF16">
    <property type="entry name" value="SUPPRESSOR OF CYTOKINE SIGNALING 2"/>
    <property type="match status" value="1"/>
</dbReference>
<dbReference type="PROSITE" id="PS50225">
    <property type="entry name" value="SOCS"/>
    <property type="match status" value="1"/>
</dbReference>
<protein>
    <submittedName>
        <fullName evidence="8">Uncharacterized protein</fullName>
    </submittedName>
</protein>
<dbReference type="SMART" id="SM00252">
    <property type="entry name" value="SH2"/>
    <property type="match status" value="1"/>
</dbReference>